<dbReference type="Proteomes" id="UP001066276">
    <property type="component" value="Chromosome 6"/>
</dbReference>
<keyword evidence="3" id="KW-1185">Reference proteome</keyword>
<proteinExistence type="predicted"/>
<sequence>MAARPQEPRNHSGSDRAAASLSGAYSSPLWRQSSSCRYQPRSWSTAASLLSQHLQPGSALRLTPRRRLQSAEADLLPECAAAMPSFRLNCGPESPRTRPRPAAATTSLRLSTTGASAEPSSAQVAPDVRASVARPHQRRGPPLLGLHSAPNPSPRHRSGGCEGGGPGCPWDHRCLTPLRGGCPGAGTALSAPPPGHDTQRAPFSLWGHPPNSPVSAVDSSRAVPH</sequence>
<gene>
    <name evidence="2" type="ORF">NDU88_003367</name>
</gene>
<protein>
    <submittedName>
        <fullName evidence="2">Uncharacterized protein</fullName>
    </submittedName>
</protein>
<feature type="compositionally biased region" description="Polar residues" evidence="1">
    <location>
        <begin position="23"/>
        <end position="32"/>
    </location>
</feature>
<evidence type="ECO:0000313" key="3">
    <source>
        <dbReference type="Proteomes" id="UP001066276"/>
    </source>
</evidence>
<evidence type="ECO:0000256" key="1">
    <source>
        <dbReference type="SAM" id="MobiDB-lite"/>
    </source>
</evidence>
<feature type="region of interest" description="Disordered" evidence="1">
    <location>
        <begin position="87"/>
        <end position="163"/>
    </location>
</feature>
<evidence type="ECO:0000313" key="2">
    <source>
        <dbReference type="EMBL" id="KAJ1136954.1"/>
    </source>
</evidence>
<comment type="caution">
    <text evidence="2">The sequence shown here is derived from an EMBL/GenBank/DDBJ whole genome shotgun (WGS) entry which is preliminary data.</text>
</comment>
<feature type="compositionally biased region" description="Basic and acidic residues" evidence="1">
    <location>
        <begin position="1"/>
        <end position="14"/>
    </location>
</feature>
<feature type="region of interest" description="Disordered" evidence="1">
    <location>
        <begin position="1"/>
        <end position="32"/>
    </location>
</feature>
<name>A0AAV7QCK3_PLEWA</name>
<dbReference type="AlphaFoldDB" id="A0AAV7QCK3"/>
<feature type="region of interest" description="Disordered" evidence="1">
    <location>
        <begin position="185"/>
        <end position="225"/>
    </location>
</feature>
<accession>A0AAV7QCK3</accession>
<organism evidence="2 3">
    <name type="scientific">Pleurodeles waltl</name>
    <name type="common">Iberian ribbed newt</name>
    <dbReference type="NCBI Taxonomy" id="8319"/>
    <lineage>
        <taxon>Eukaryota</taxon>
        <taxon>Metazoa</taxon>
        <taxon>Chordata</taxon>
        <taxon>Craniata</taxon>
        <taxon>Vertebrata</taxon>
        <taxon>Euteleostomi</taxon>
        <taxon>Amphibia</taxon>
        <taxon>Batrachia</taxon>
        <taxon>Caudata</taxon>
        <taxon>Salamandroidea</taxon>
        <taxon>Salamandridae</taxon>
        <taxon>Pleurodelinae</taxon>
        <taxon>Pleurodeles</taxon>
    </lineage>
</organism>
<dbReference type="EMBL" id="JANPWB010000010">
    <property type="protein sequence ID" value="KAJ1136954.1"/>
    <property type="molecule type" value="Genomic_DNA"/>
</dbReference>
<feature type="compositionally biased region" description="Low complexity" evidence="1">
    <location>
        <begin position="100"/>
        <end position="117"/>
    </location>
</feature>
<reference evidence="2" key="1">
    <citation type="journal article" date="2022" name="bioRxiv">
        <title>Sequencing and chromosome-scale assembly of the giantPleurodeles waltlgenome.</title>
        <authorList>
            <person name="Brown T."/>
            <person name="Elewa A."/>
            <person name="Iarovenko S."/>
            <person name="Subramanian E."/>
            <person name="Araus A.J."/>
            <person name="Petzold A."/>
            <person name="Susuki M."/>
            <person name="Suzuki K.-i.T."/>
            <person name="Hayashi T."/>
            <person name="Toyoda A."/>
            <person name="Oliveira C."/>
            <person name="Osipova E."/>
            <person name="Leigh N.D."/>
            <person name="Simon A."/>
            <person name="Yun M.H."/>
        </authorList>
    </citation>
    <scope>NUCLEOTIDE SEQUENCE</scope>
    <source>
        <strain evidence="2">20211129_DDA</strain>
        <tissue evidence="2">Liver</tissue>
    </source>
</reference>